<evidence type="ECO:0000256" key="7">
    <source>
        <dbReference type="ARBA" id="ARBA00023242"/>
    </source>
</evidence>
<comment type="subunit">
    <text evidence="10">Component of the NDC80 complex.</text>
</comment>
<dbReference type="AlphaFoldDB" id="A0A9P0D3R0"/>
<evidence type="ECO:0000256" key="11">
    <source>
        <dbReference type="SAM" id="Coils"/>
    </source>
</evidence>
<evidence type="ECO:0000256" key="1">
    <source>
        <dbReference type="ARBA" id="ARBA00007050"/>
    </source>
</evidence>
<dbReference type="GO" id="GO:0005634">
    <property type="term" value="C:nucleus"/>
    <property type="evidence" value="ECO:0007669"/>
    <property type="project" value="UniProtKB-SubCell"/>
</dbReference>
<evidence type="ECO:0000256" key="6">
    <source>
        <dbReference type="ARBA" id="ARBA00023054"/>
    </source>
</evidence>
<dbReference type="GO" id="GO:0031262">
    <property type="term" value="C:Ndc80 complex"/>
    <property type="evidence" value="ECO:0007669"/>
    <property type="project" value="UniProtKB-UniRule"/>
</dbReference>
<reference evidence="13" key="1">
    <citation type="submission" date="2022-01" db="EMBL/GenBank/DDBJ databases">
        <authorList>
            <person name="King R."/>
        </authorList>
    </citation>
    <scope>NUCLEOTIDE SEQUENCE</scope>
</reference>
<evidence type="ECO:0000313" key="13">
    <source>
        <dbReference type="EMBL" id="CAH1109712.1"/>
    </source>
</evidence>
<dbReference type="Pfam" id="PF03801">
    <property type="entry name" value="Ndc80_HEC"/>
    <property type="match status" value="1"/>
</dbReference>
<evidence type="ECO:0000259" key="12">
    <source>
        <dbReference type="Pfam" id="PF03801"/>
    </source>
</evidence>
<keyword evidence="3 10" id="KW-0132">Cell division</keyword>
<evidence type="ECO:0000313" key="14">
    <source>
        <dbReference type="Proteomes" id="UP001153636"/>
    </source>
</evidence>
<dbReference type="EMBL" id="OV651816">
    <property type="protein sequence ID" value="CAH1109712.1"/>
    <property type="molecule type" value="Genomic_DNA"/>
</dbReference>
<keyword evidence="4 10" id="KW-0498">Mitosis</keyword>
<dbReference type="PANTHER" id="PTHR10643">
    <property type="entry name" value="KINETOCHORE PROTEIN NDC80"/>
    <property type="match status" value="1"/>
</dbReference>
<evidence type="ECO:0000256" key="8">
    <source>
        <dbReference type="ARBA" id="ARBA00023306"/>
    </source>
</evidence>
<dbReference type="InterPro" id="IPR055260">
    <property type="entry name" value="Ndc80_CH"/>
</dbReference>
<evidence type="ECO:0000256" key="3">
    <source>
        <dbReference type="ARBA" id="ARBA00022618"/>
    </source>
</evidence>
<dbReference type="PANTHER" id="PTHR10643:SF2">
    <property type="entry name" value="KINETOCHORE PROTEIN NDC80 HOMOLOG"/>
    <property type="match status" value="1"/>
</dbReference>
<comment type="function">
    <text evidence="10">Acts as a component of the essential kinetochore-associated NDC80 complex, which is required for chromosome segregation and spindle checkpoint activity.</text>
</comment>
<protein>
    <recommendedName>
        <fullName evidence="10">Kinetochore protein NDC80</fullName>
    </recommendedName>
</protein>
<evidence type="ECO:0000256" key="10">
    <source>
        <dbReference type="RuleBase" id="RU368072"/>
    </source>
</evidence>
<sequence length="200" mass="23680">MFHYHIYHEEIVNKLKKLHYPGTMSISTLKSVNTMHCWPQVIGMCGWLIDKIELKITGFNDYSILPPEELHKYLLQELSNAYFCQLCIMFNAKDPPEQLKEAEQKYKEDLMKIVCVGAKEFHKNKTEFKQLEDKKARLKTYNDNGLQEYEAIKAKRNKLRNDLATLERTDEDEIVGLETERDHFNSVYNKLAIKKNQLEY</sequence>
<dbReference type="Proteomes" id="UP001153636">
    <property type="component" value="Chromosome 4"/>
</dbReference>
<feature type="coiled-coil region" evidence="11">
    <location>
        <begin position="142"/>
        <end position="169"/>
    </location>
</feature>
<proteinExistence type="inferred from homology"/>
<gene>
    <name evidence="13" type="ORF">PSYICH_LOCUS10632</name>
</gene>
<evidence type="ECO:0000256" key="2">
    <source>
        <dbReference type="ARBA" id="ARBA00022454"/>
    </source>
</evidence>
<feature type="domain" description="Kinetochore protein Ndc80 CH" evidence="12">
    <location>
        <begin position="7"/>
        <end position="53"/>
    </location>
</feature>
<dbReference type="InterPro" id="IPR038273">
    <property type="entry name" value="Ndc80_sf"/>
</dbReference>
<dbReference type="GO" id="GO:0051301">
    <property type="term" value="P:cell division"/>
    <property type="evidence" value="ECO:0007669"/>
    <property type="project" value="UniProtKB-UniRule"/>
</dbReference>
<comment type="similarity">
    <text evidence="1 10">Belongs to the NDC80/HEC1 family.</text>
</comment>
<organism evidence="13 14">
    <name type="scientific">Psylliodes chrysocephalus</name>
    <dbReference type="NCBI Taxonomy" id="3402493"/>
    <lineage>
        <taxon>Eukaryota</taxon>
        <taxon>Metazoa</taxon>
        <taxon>Ecdysozoa</taxon>
        <taxon>Arthropoda</taxon>
        <taxon>Hexapoda</taxon>
        <taxon>Insecta</taxon>
        <taxon>Pterygota</taxon>
        <taxon>Neoptera</taxon>
        <taxon>Endopterygota</taxon>
        <taxon>Coleoptera</taxon>
        <taxon>Polyphaga</taxon>
        <taxon>Cucujiformia</taxon>
        <taxon>Chrysomeloidea</taxon>
        <taxon>Chrysomelidae</taxon>
        <taxon>Galerucinae</taxon>
        <taxon>Alticini</taxon>
        <taxon>Psylliodes</taxon>
    </lineage>
</organism>
<keyword evidence="5 10" id="KW-0995">Kinetochore</keyword>
<comment type="subcellular location">
    <subcellularLocation>
        <location evidence="10">Chromosome</location>
        <location evidence="10">Centromere</location>
        <location evidence="10">Kinetochore</location>
    </subcellularLocation>
    <subcellularLocation>
        <location evidence="10">Nucleus</location>
    </subcellularLocation>
</comment>
<evidence type="ECO:0000256" key="9">
    <source>
        <dbReference type="ARBA" id="ARBA00023328"/>
    </source>
</evidence>
<dbReference type="InterPro" id="IPR005550">
    <property type="entry name" value="Kinetochore_Ndc80"/>
</dbReference>
<keyword evidence="14" id="KW-1185">Reference proteome</keyword>
<accession>A0A9P0D3R0</accession>
<keyword evidence="6 11" id="KW-0175">Coiled coil</keyword>
<dbReference type="GO" id="GO:0051315">
    <property type="term" value="P:attachment of mitotic spindle microtubules to kinetochore"/>
    <property type="evidence" value="ECO:0007669"/>
    <property type="project" value="UniProtKB-UniRule"/>
</dbReference>
<evidence type="ECO:0000256" key="5">
    <source>
        <dbReference type="ARBA" id="ARBA00022838"/>
    </source>
</evidence>
<keyword evidence="8 10" id="KW-0131">Cell cycle</keyword>
<dbReference type="Gene3D" id="1.10.418.30">
    <property type="entry name" value="Ncd80 complex, Ncd80 subunit"/>
    <property type="match status" value="1"/>
</dbReference>
<keyword evidence="2 10" id="KW-0158">Chromosome</keyword>
<dbReference type="OrthoDB" id="7459479at2759"/>
<keyword evidence="7 10" id="KW-0539">Nucleus</keyword>
<name>A0A9P0D3R0_9CUCU</name>
<keyword evidence="9 10" id="KW-0137">Centromere</keyword>
<evidence type="ECO:0000256" key="4">
    <source>
        <dbReference type="ARBA" id="ARBA00022776"/>
    </source>
</evidence>